<accession>A0AAD8K914</accession>
<dbReference type="AlphaFoldDB" id="A0AAD8K914"/>
<dbReference type="SUPFAM" id="SSF48371">
    <property type="entry name" value="ARM repeat"/>
    <property type="match status" value="1"/>
</dbReference>
<dbReference type="EMBL" id="JAUHHV010000007">
    <property type="protein sequence ID" value="KAK1418492.1"/>
    <property type="molecule type" value="Genomic_DNA"/>
</dbReference>
<dbReference type="Gene3D" id="1.25.10.10">
    <property type="entry name" value="Leucine-rich Repeat Variant"/>
    <property type="match status" value="1"/>
</dbReference>
<dbReference type="PANTHER" id="PTHR23315:SF129">
    <property type="entry name" value="ARM REPEAT SUPERFAMILY PROTEIN"/>
    <property type="match status" value="1"/>
</dbReference>
<name>A0AAD8K914_TARER</name>
<evidence type="ECO:0000313" key="2">
    <source>
        <dbReference type="EMBL" id="KAK1418492.1"/>
    </source>
</evidence>
<keyword evidence="3" id="KW-1185">Reference proteome</keyword>
<evidence type="ECO:0000256" key="1">
    <source>
        <dbReference type="ARBA" id="ARBA00022786"/>
    </source>
</evidence>
<gene>
    <name evidence="2" type="ORF">QVD17_27637</name>
</gene>
<dbReference type="InterPro" id="IPR016024">
    <property type="entry name" value="ARM-type_fold"/>
</dbReference>
<protein>
    <submittedName>
        <fullName evidence="2">Uncharacterized protein</fullName>
    </submittedName>
</protein>
<dbReference type="Proteomes" id="UP001229421">
    <property type="component" value="Unassembled WGS sequence"/>
</dbReference>
<organism evidence="2 3">
    <name type="scientific">Tagetes erecta</name>
    <name type="common">African marigold</name>
    <dbReference type="NCBI Taxonomy" id="13708"/>
    <lineage>
        <taxon>Eukaryota</taxon>
        <taxon>Viridiplantae</taxon>
        <taxon>Streptophyta</taxon>
        <taxon>Embryophyta</taxon>
        <taxon>Tracheophyta</taxon>
        <taxon>Spermatophyta</taxon>
        <taxon>Magnoliopsida</taxon>
        <taxon>eudicotyledons</taxon>
        <taxon>Gunneridae</taxon>
        <taxon>Pentapetalae</taxon>
        <taxon>asterids</taxon>
        <taxon>campanulids</taxon>
        <taxon>Asterales</taxon>
        <taxon>Asteraceae</taxon>
        <taxon>Asteroideae</taxon>
        <taxon>Heliantheae alliance</taxon>
        <taxon>Tageteae</taxon>
        <taxon>Tagetes</taxon>
    </lineage>
</organism>
<evidence type="ECO:0000313" key="3">
    <source>
        <dbReference type="Proteomes" id="UP001229421"/>
    </source>
</evidence>
<sequence>MFFVQPPCSSTSDPGSTDHRPCCLSSTSDPVLVYILVAFNSCSKLLSKLVVAAGEVNKEQCTVGMAKKAMVVLSSLAAVEEGKAAIVDEGGVQALVEVIEDGASVKEKEFAVVTLLQLCEGVNGARIRGLLVGEGVILLLVALSQTVTARAKHKAETLLWYVKEARQEGCSSSSK</sequence>
<proteinExistence type="predicted"/>
<reference evidence="2" key="1">
    <citation type="journal article" date="2023" name="bioRxiv">
        <title>Improved chromosome-level genome assembly for marigold (Tagetes erecta).</title>
        <authorList>
            <person name="Jiang F."/>
            <person name="Yuan L."/>
            <person name="Wang S."/>
            <person name="Wang H."/>
            <person name="Xu D."/>
            <person name="Wang A."/>
            <person name="Fan W."/>
        </authorList>
    </citation>
    <scope>NUCLEOTIDE SEQUENCE</scope>
    <source>
        <strain evidence="2">WSJ</strain>
        <tissue evidence="2">Leaf</tissue>
    </source>
</reference>
<comment type="caution">
    <text evidence="2">The sequence shown here is derived from an EMBL/GenBank/DDBJ whole genome shotgun (WGS) entry which is preliminary data.</text>
</comment>
<keyword evidence="1" id="KW-0833">Ubl conjugation pathway</keyword>
<dbReference type="PANTHER" id="PTHR23315">
    <property type="entry name" value="U BOX DOMAIN-CONTAINING"/>
    <property type="match status" value="1"/>
</dbReference>
<dbReference type="InterPro" id="IPR011989">
    <property type="entry name" value="ARM-like"/>
</dbReference>